<evidence type="ECO:0000313" key="1">
    <source>
        <dbReference type="EMBL" id="KAL1879722.1"/>
    </source>
</evidence>
<comment type="caution">
    <text evidence="1">The sequence shown here is derived from an EMBL/GenBank/DDBJ whole genome shotgun (WGS) entry which is preliminary data.</text>
</comment>
<keyword evidence="2" id="KW-1185">Reference proteome</keyword>
<dbReference type="EMBL" id="JAWRVE010000009">
    <property type="protein sequence ID" value="KAL1879722.1"/>
    <property type="molecule type" value="Genomic_DNA"/>
</dbReference>
<dbReference type="Proteomes" id="UP001583177">
    <property type="component" value="Unassembled WGS sequence"/>
</dbReference>
<reference evidence="1 2" key="1">
    <citation type="journal article" date="2024" name="IMA Fungus">
        <title>IMA Genome - F19 : A genome assembly and annotation guide to empower mycologists, including annotated draft genome sequences of Ceratocystis pirilliformis, Diaporthe australafricana, Fusarium ophioides, Paecilomyces lecythidis, and Sporothrix stenoceras.</title>
        <authorList>
            <person name="Aylward J."/>
            <person name="Wilson A.M."/>
            <person name="Visagie C.M."/>
            <person name="Spraker J."/>
            <person name="Barnes I."/>
            <person name="Buitendag C."/>
            <person name="Ceriani C."/>
            <person name="Del Mar Angel L."/>
            <person name="du Plessis D."/>
            <person name="Fuchs T."/>
            <person name="Gasser K."/>
            <person name="Kramer D."/>
            <person name="Li W."/>
            <person name="Munsamy K."/>
            <person name="Piso A."/>
            <person name="Price J.L."/>
            <person name="Sonnekus B."/>
            <person name="Thomas C."/>
            <person name="van der Nest A."/>
            <person name="van Dijk A."/>
            <person name="van Heerden A."/>
            <person name="van Vuuren N."/>
            <person name="Yilmaz N."/>
            <person name="Duong T.A."/>
            <person name="van der Merwe N.A."/>
            <person name="Wingfield M.J."/>
            <person name="Wingfield B.D."/>
        </authorList>
    </citation>
    <scope>NUCLEOTIDE SEQUENCE [LARGE SCALE GENOMIC DNA]</scope>
    <source>
        <strain evidence="1 2">CMW 18300</strain>
    </source>
</reference>
<gene>
    <name evidence="1" type="ORF">Daus18300_001559</name>
</gene>
<protein>
    <submittedName>
        <fullName evidence="1">Uncharacterized protein</fullName>
    </submittedName>
</protein>
<proteinExistence type="predicted"/>
<accession>A0ABR3XUP1</accession>
<evidence type="ECO:0000313" key="2">
    <source>
        <dbReference type="Proteomes" id="UP001583177"/>
    </source>
</evidence>
<organism evidence="1 2">
    <name type="scientific">Diaporthe australafricana</name>
    <dbReference type="NCBI Taxonomy" id="127596"/>
    <lineage>
        <taxon>Eukaryota</taxon>
        <taxon>Fungi</taxon>
        <taxon>Dikarya</taxon>
        <taxon>Ascomycota</taxon>
        <taxon>Pezizomycotina</taxon>
        <taxon>Sordariomycetes</taxon>
        <taxon>Sordariomycetidae</taxon>
        <taxon>Diaporthales</taxon>
        <taxon>Diaporthaceae</taxon>
        <taxon>Diaporthe</taxon>
    </lineage>
</organism>
<sequence length="103" mass="11626">MAIDGRFRTDPPVHPRTMGCFLEYVAVEMPIRKILTYELADIALEIRKSVMRANKNWTDEIPFTPFSAASASASANADLKGDWEDTFAAFYADPRMHPFRANA</sequence>
<name>A0ABR3XUP1_9PEZI</name>
<dbReference type="InterPro" id="IPR023213">
    <property type="entry name" value="CAT-like_dom_sf"/>
</dbReference>
<dbReference type="Gene3D" id="3.30.559.10">
    <property type="entry name" value="Chloramphenicol acetyltransferase-like domain"/>
    <property type="match status" value="1"/>
</dbReference>